<protein>
    <submittedName>
        <fullName evidence="2">Uncharacterized protein</fullName>
    </submittedName>
</protein>
<dbReference type="AlphaFoldDB" id="A0A8J2P5B9"/>
<accession>A0A8J2P5B9</accession>
<dbReference type="Proteomes" id="UP000708208">
    <property type="component" value="Unassembled WGS sequence"/>
</dbReference>
<evidence type="ECO:0000313" key="3">
    <source>
        <dbReference type="Proteomes" id="UP000708208"/>
    </source>
</evidence>
<evidence type="ECO:0000313" key="2">
    <source>
        <dbReference type="EMBL" id="CAG7815861.1"/>
    </source>
</evidence>
<comment type="caution">
    <text evidence="2">The sequence shown here is derived from an EMBL/GenBank/DDBJ whole genome shotgun (WGS) entry which is preliminary data.</text>
</comment>
<proteinExistence type="predicted"/>
<sequence length="131" mass="14583">MLRSLDGDALARAMDSKCASETSGSKDLTADEKKKIRNKKNNDREKLLKKKKSIAIEKTSDDPTILDLETRVESTGMLMPSLTLNENAAQKRKKSQEKNSKKKKKKLAKKASVAGDHPNADHCTENVDNQE</sequence>
<evidence type="ECO:0000256" key="1">
    <source>
        <dbReference type="SAM" id="MobiDB-lite"/>
    </source>
</evidence>
<name>A0A8J2P5B9_9HEXA</name>
<dbReference type="EMBL" id="CAJVCH010354462">
    <property type="protein sequence ID" value="CAG7815861.1"/>
    <property type="molecule type" value="Genomic_DNA"/>
</dbReference>
<feature type="compositionally biased region" description="Basic residues" evidence="1">
    <location>
        <begin position="90"/>
        <end position="109"/>
    </location>
</feature>
<reference evidence="2" key="1">
    <citation type="submission" date="2021-06" db="EMBL/GenBank/DDBJ databases">
        <authorList>
            <person name="Hodson N. C."/>
            <person name="Mongue J. A."/>
            <person name="Jaron S. K."/>
        </authorList>
    </citation>
    <scope>NUCLEOTIDE SEQUENCE</scope>
</reference>
<feature type="region of interest" description="Disordered" evidence="1">
    <location>
        <begin position="1"/>
        <end position="44"/>
    </location>
</feature>
<feature type="region of interest" description="Disordered" evidence="1">
    <location>
        <begin position="77"/>
        <end position="131"/>
    </location>
</feature>
<gene>
    <name evidence="2" type="ORF">AFUS01_LOCUS26510</name>
</gene>
<keyword evidence="3" id="KW-1185">Reference proteome</keyword>
<organism evidence="2 3">
    <name type="scientific">Allacma fusca</name>
    <dbReference type="NCBI Taxonomy" id="39272"/>
    <lineage>
        <taxon>Eukaryota</taxon>
        <taxon>Metazoa</taxon>
        <taxon>Ecdysozoa</taxon>
        <taxon>Arthropoda</taxon>
        <taxon>Hexapoda</taxon>
        <taxon>Collembola</taxon>
        <taxon>Symphypleona</taxon>
        <taxon>Sminthuridae</taxon>
        <taxon>Allacma</taxon>
    </lineage>
</organism>
<feature type="compositionally biased region" description="Basic and acidic residues" evidence="1">
    <location>
        <begin position="28"/>
        <end position="44"/>
    </location>
</feature>